<feature type="domain" description="DUF4124" evidence="2">
    <location>
        <begin position="28"/>
        <end position="77"/>
    </location>
</feature>
<dbReference type="Proteomes" id="UP001500547">
    <property type="component" value="Unassembled WGS sequence"/>
</dbReference>
<comment type="caution">
    <text evidence="3">The sequence shown here is derived from an EMBL/GenBank/DDBJ whole genome shotgun (WGS) entry which is preliminary data.</text>
</comment>
<feature type="region of interest" description="Disordered" evidence="1">
    <location>
        <begin position="61"/>
        <end position="112"/>
    </location>
</feature>
<reference evidence="4" key="1">
    <citation type="journal article" date="2019" name="Int. J. Syst. Evol. Microbiol.">
        <title>The Global Catalogue of Microorganisms (GCM) 10K type strain sequencing project: providing services to taxonomists for standard genome sequencing and annotation.</title>
        <authorList>
            <consortium name="The Broad Institute Genomics Platform"/>
            <consortium name="The Broad Institute Genome Sequencing Center for Infectious Disease"/>
            <person name="Wu L."/>
            <person name="Ma J."/>
        </authorList>
    </citation>
    <scope>NUCLEOTIDE SEQUENCE [LARGE SCALE GENOMIC DNA]</scope>
    <source>
        <strain evidence="4">JCM 18715</strain>
    </source>
</reference>
<evidence type="ECO:0000313" key="4">
    <source>
        <dbReference type="Proteomes" id="UP001500547"/>
    </source>
</evidence>
<dbReference type="InterPro" id="IPR025392">
    <property type="entry name" value="DUF4124"/>
</dbReference>
<protein>
    <recommendedName>
        <fullName evidence="2">DUF4124 domain-containing protein</fullName>
    </recommendedName>
</protein>
<feature type="compositionally biased region" description="Basic and acidic residues" evidence="1">
    <location>
        <begin position="99"/>
        <end position="108"/>
    </location>
</feature>
<feature type="compositionally biased region" description="Basic and acidic residues" evidence="1">
    <location>
        <begin position="82"/>
        <end position="92"/>
    </location>
</feature>
<organism evidence="3 4">
    <name type="scientific">Viridibacterium curvum</name>
    <dbReference type="NCBI Taxonomy" id="1101404"/>
    <lineage>
        <taxon>Bacteria</taxon>
        <taxon>Pseudomonadati</taxon>
        <taxon>Pseudomonadota</taxon>
        <taxon>Betaproteobacteria</taxon>
        <taxon>Rhodocyclales</taxon>
        <taxon>Rhodocyclaceae</taxon>
        <taxon>Viridibacterium</taxon>
    </lineage>
</organism>
<evidence type="ECO:0000259" key="2">
    <source>
        <dbReference type="Pfam" id="PF13511"/>
    </source>
</evidence>
<proteinExistence type="predicted"/>
<sequence length="168" mass="18642">MLAKLYALIVLRECDVKALLVCGLLVMSIAGPQAHSQAYKCKQANGRVSFQDQPCSDAASGSTINLPAAPAKGAAASGNESTPKKTAEEQWRDVQSQRLEQKAREQNEKTAAYNKSVRCDNARRRLEFLKIDRPMFTRDKDGNRQYYEDGQRASMIAAAERTVAEECR</sequence>
<accession>A0ABP9QV14</accession>
<evidence type="ECO:0000313" key="3">
    <source>
        <dbReference type="EMBL" id="GAA5167785.1"/>
    </source>
</evidence>
<keyword evidence="4" id="KW-1185">Reference proteome</keyword>
<feature type="compositionally biased region" description="Low complexity" evidence="1">
    <location>
        <begin position="67"/>
        <end position="76"/>
    </location>
</feature>
<name>A0ABP9QV14_9RHOO</name>
<gene>
    <name evidence="3" type="ORF">GCM10025770_26940</name>
</gene>
<dbReference type="Pfam" id="PF13511">
    <property type="entry name" value="DUF4124"/>
    <property type="match status" value="1"/>
</dbReference>
<dbReference type="EMBL" id="BAABLD010000008">
    <property type="protein sequence ID" value="GAA5167785.1"/>
    <property type="molecule type" value="Genomic_DNA"/>
</dbReference>
<evidence type="ECO:0000256" key="1">
    <source>
        <dbReference type="SAM" id="MobiDB-lite"/>
    </source>
</evidence>